<dbReference type="Proteomes" id="UP000775872">
    <property type="component" value="Unassembled WGS sequence"/>
</dbReference>
<keyword evidence="4 5" id="KW-0720">Serine protease</keyword>
<feature type="active site" description="Charge relay system" evidence="5">
    <location>
        <position position="709"/>
    </location>
</feature>
<dbReference type="InterPro" id="IPR015500">
    <property type="entry name" value="Peptidase_S8_subtilisin-rel"/>
</dbReference>
<dbReference type="PRINTS" id="PR00723">
    <property type="entry name" value="SUBTILISIN"/>
</dbReference>
<dbReference type="PANTHER" id="PTHR43806">
    <property type="entry name" value="PEPTIDASE S8"/>
    <property type="match status" value="1"/>
</dbReference>
<dbReference type="Pfam" id="PF00082">
    <property type="entry name" value="Peptidase_S8"/>
    <property type="match status" value="1"/>
</dbReference>
<dbReference type="SUPFAM" id="SSF52743">
    <property type="entry name" value="Subtilisin-like"/>
    <property type="match status" value="1"/>
</dbReference>
<dbReference type="InterPro" id="IPR056002">
    <property type="entry name" value="DUF7580"/>
</dbReference>
<feature type="domain" description="DUF7580" evidence="7">
    <location>
        <begin position="264"/>
        <end position="607"/>
    </location>
</feature>
<comment type="similarity">
    <text evidence="1 5">Belongs to the peptidase S8 family.</text>
</comment>
<evidence type="ECO:0000256" key="3">
    <source>
        <dbReference type="ARBA" id="ARBA00022801"/>
    </source>
</evidence>
<evidence type="ECO:0000256" key="2">
    <source>
        <dbReference type="ARBA" id="ARBA00022670"/>
    </source>
</evidence>
<protein>
    <recommendedName>
        <fullName evidence="10">Peptidase S8/S53 domain-containing protein</fullName>
    </recommendedName>
</protein>
<keyword evidence="9" id="KW-1185">Reference proteome</keyword>
<dbReference type="CDD" id="cd00306">
    <property type="entry name" value="Peptidases_S8_S53"/>
    <property type="match status" value="1"/>
</dbReference>
<comment type="caution">
    <text evidence="8">The sequence shown here is derived from an EMBL/GenBank/DDBJ whole genome shotgun (WGS) entry which is preliminary data.</text>
</comment>
<sequence>MPKLPFIPNLGDSEEWQLLMLIQPLFALELPWSFTPTKSSTDAEAAAEAADFVSTIGLFKSDVRALPGFLPENFLSHTEFVNCRKALRDLLAFFDGLVDSNVPAIDGADELPPPSEEAPSTWGAGWYQNVNDVITWMGPKSKDAGLLTFLTRPFTAIAQIVTRKVEQTTGNTKVSDAASEAPRYHNLNRLAAWVQHHNLDTESWAQGHQHREVITKCQVFLTLKHPIMRIQNGGAMLRSVTHKLRSSSLRKSHSPKRQIATTNWKHRKPRELSHQLYCLLQKRTCQVNGAHKAKLQLDGFLLDNLKEPLRLGVFLSSCPPPCYKVWLPGQYSSAKETLIDSDHDELDLCRLFGQHHRHTDEGIPILSLLFIEDYMILDLDNIDSSPSVFQPASPTMSLASVVESGLLGGPHGNGQFTDGDKAMLALSLGRCLLHLFSGAWMQEVWTTESIHFLCQSDENEDRIFDIHHPFVTCSLAKVSRADYAEPIRLTPTTCEPFVRNFAIILLEIETGKKLDIQDPYSPEFQTVMGDHLQRLWASPRGAEVPSYIGAILGCIDFAEALQRVNENPITRFRRDKGNQADYICSLEDVRNIIHLRVVKKLESHYAQFPDNIQVFAGGYLRSPRSPWTRTQTFSGLANSKRPQHNPTVYSSKTPLYQFNSRDISPTSTDLVGHTSAFSRDFEQFHRRFIRPIMRNGDKRIHRVKIVLLDTGIYKSQSDLHALRQKVKKYRQRQGFEQDKDQDPIKECKSFVQDQVKDKTGHGTHVACLLLEFAPDADIYIGKISTTMEFADHEPVKKAIEWATEVVAADIVTMSFGTTTPSRMVEEAISTAQSRRTFQGHAPVFFASASNHGLRRPKRTFPGSDPNVICGFALDGNGGDNSSLNPEYEEGKDHFGTLGVGISVMWEHQEGKEETRLTSGTSYATPVLAAIAANYMTWLDMNAGKLGEPLYMAAREKRGIETVFRDLMSRKKRKADEISFISPWKFFQFMHLETKGSILDPILDSTVLKIDSQTADDCLGSIRSKIVVPGP</sequence>
<evidence type="ECO:0000256" key="5">
    <source>
        <dbReference type="PROSITE-ProRule" id="PRU01240"/>
    </source>
</evidence>
<evidence type="ECO:0008006" key="10">
    <source>
        <dbReference type="Google" id="ProtNLM"/>
    </source>
</evidence>
<keyword evidence="3 5" id="KW-0378">Hydrolase</keyword>
<dbReference type="Gene3D" id="3.40.50.200">
    <property type="entry name" value="Peptidase S8/S53 domain"/>
    <property type="match status" value="1"/>
</dbReference>
<evidence type="ECO:0000313" key="9">
    <source>
        <dbReference type="Proteomes" id="UP000775872"/>
    </source>
</evidence>
<evidence type="ECO:0000259" key="7">
    <source>
        <dbReference type="Pfam" id="PF24476"/>
    </source>
</evidence>
<name>A0A9P0ESR9_9HYPO</name>
<evidence type="ECO:0000313" key="8">
    <source>
        <dbReference type="EMBL" id="CAH0058630.1"/>
    </source>
</evidence>
<organism evidence="8 9">
    <name type="scientific">Clonostachys solani</name>
    <dbReference type="NCBI Taxonomy" id="160281"/>
    <lineage>
        <taxon>Eukaryota</taxon>
        <taxon>Fungi</taxon>
        <taxon>Dikarya</taxon>
        <taxon>Ascomycota</taxon>
        <taxon>Pezizomycotina</taxon>
        <taxon>Sordariomycetes</taxon>
        <taxon>Hypocreomycetidae</taxon>
        <taxon>Hypocreales</taxon>
        <taxon>Bionectriaceae</taxon>
        <taxon>Clonostachys</taxon>
    </lineage>
</organism>
<reference evidence="8" key="1">
    <citation type="submission" date="2021-10" db="EMBL/GenBank/DDBJ databases">
        <authorList>
            <person name="Piombo E."/>
        </authorList>
    </citation>
    <scope>NUCLEOTIDE SEQUENCE</scope>
</reference>
<evidence type="ECO:0000256" key="1">
    <source>
        <dbReference type="ARBA" id="ARBA00011073"/>
    </source>
</evidence>
<dbReference type="AlphaFoldDB" id="A0A9P0ESR9"/>
<feature type="active site" description="Charge relay system" evidence="5">
    <location>
        <position position="921"/>
    </location>
</feature>
<dbReference type="GO" id="GO:0004252">
    <property type="term" value="F:serine-type endopeptidase activity"/>
    <property type="evidence" value="ECO:0007669"/>
    <property type="project" value="UniProtKB-UniRule"/>
</dbReference>
<dbReference type="PANTHER" id="PTHR43806:SF11">
    <property type="entry name" value="CEREVISIN-RELATED"/>
    <property type="match status" value="1"/>
</dbReference>
<gene>
    <name evidence="8" type="ORF">CSOL1703_00007652</name>
</gene>
<feature type="active site" description="Charge relay system" evidence="5">
    <location>
        <position position="761"/>
    </location>
</feature>
<evidence type="ECO:0000256" key="4">
    <source>
        <dbReference type="ARBA" id="ARBA00022825"/>
    </source>
</evidence>
<dbReference type="GO" id="GO:0006508">
    <property type="term" value="P:proteolysis"/>
    <property type="evidence" value="ECO:0007669"/>
    <property type="project" value="UniProtKB-KW"/>
</dbReference>
<feature type="domain" description="Peptidase S8/S53" evidence="6">
    <location>
        <begin position="703"/>
        <end position="935"/>
    </location>
</feature>
<keyword evidence="2 5" id="KW-0645">Protease</keyword>
<dbReference type="InterPro" id="IPR036852">
    <property type="entry name" value="Peptidase_S8/S53_dom_sf"/>
</dbReference>
<proteinExistence type="inferred from homology"/>
<dbReference type="PROSITE" id="PS51892">
    <property type="entry name" value="SUBTILASE"/>
    <property type="match status" value="1"/>
</dbReference>
<accession>A0A9P0ESR9</accession>
<dbReference type="EMBL" id="CABFOC020000091">
    <property type="protein sequence ID" value="CAH0058630.1"/>
    <property type="molecule type" value="Genomic_DNA"/>
</dbReference>
<dbReference type="InterPro" id="IPR000209">
    <property type="entry name" value="Peptidase_S8/S53_dom"/>
</dbReference>
<dbReference type="InterPro" id="IPR050131">
    <property type="entry name" value="Peptidase_S8_subtilisin-like"/>
</dbReference>
<evidence type="ECO:0000259" key="6">
    <source>
        <dbReference type="Pfam" id="PF00082"/>
    </source>
</evidence>
<dbReference type="Pfam" id="PF24476">
    <property type="entry name" value="DUF7580"/>
    <property type="match status" value="1"/>
</dbReference>
<dbReference type="OrthoDB" id="206201at2759"/>